<keyword evidence="2" id="KW-1185">Reference proteome</keyword>
<evidence type="ECO:0000313" key="2">
    <source>
        <dbReference type="Proteomes" id="UP000619479"/>
    </source>
</evidence>
<proteinExistence type="predicted"/>
<reference evidence="1" key="1">
    <citation type="submission" date="2021-01" db="EMBL/GenBank/DDBJ databases">
        <title>Whole genome shotgun sequence of Actinoplanes cyaneus NBRC 14990.</title>
        <authorList>
            <person name="Komaki H."/>
            <person name="Tamura T."/>
        </authorList>
    </citation>
    <scope>NUCLEOTIDE SEQUENCE</scope>
    <source>
        <strain evidence="1">NBRC 14990</strain>
    </source>
</reference>
<sequence length="130" mass="13520">MSTALNPQTLPAALRTKLAADLADHIAAAPSPRDGVLAAIQAARAEALRNGWKPTIANAIGELVGSMGETAIGQPVLAIEAAIRSTRAAEREAERFRRRAMENGNTDAAARWAVKLAAARSARIDAEAAA</sequence>
<dbReference type="Proteomes" id="UP000619479">
    <property type="component" value="Unassembled WGS sequence"/>
</dbReference>
<evidence type="ECO:0000313" key="1">
    <source>
        <dbReference type="EMBL" id="GID69007.1"/>
    </source>
</evidence>
<comment type="caution">
    <text evidence="1">The sequence shown here is derived from an EMBL/GenBank/DDBJ whole genome shotgun (WGS) entry which is preliminary data.</text>
</comment>
<gene>
    <name evidence="1" type="ORF">Acy02nite_68880</name>
</gene>
<accession>A0A919M7P9</accession>
<name>A0A919M7P9_9ACTN</name>
<dbReference type="AlphaFoldDB" id="A0A919M7P9"/>
<organism evidence="1 2">
    <name type="scientific">Actinoplanes cyaneus</name>
    <dbReference type="NCBI Taxonomy" id="52696"/>
    <lineage>
        <taxon>Bacteria</taxon>
        <taxon>Bacillati</taxon>
        <taxon>Actinomycetota</taxon>
        <taxon>Actinomycetes</taxon>
        <taxon>Micromonosporales</taxon>
        <taxon>Micromonosporaceae</taxon>
        <taxon>Actinoplanes</taxon>
    </lineage>
</organism>
<dbReference type="EMBL" id="BOMH01000056">
    <property type="protein sequence ID" value="GID69007.1"/>
    <property type="molecule type" value="Genomic_DNA"/>
</dbReference>
<protein>
    <submittedName>
        <fullName evidence="1">Uncharacterized protein</fullName>
    </submittedName>
</protein>